<keyword evidence="2" id="KW-1185">Reference proteome</keyword>
<organism evidence="1 2">
    <name type="scientific">Euzebyella marina</name>
    <dbReference type="NCBI Taxonomy" id="1761453"/>
    <lineage>
        <taxon>Bacteria</taxon>
        <taxon>Pseudomonadati</taxon>
        <taxon>Bacteroidota</taxon>
        <taxon>Flavobacteriia</taxon>
        <taxon>Flavobacteriales</taxon>
        <taxon>Flavobacteriaceae</taxon>
        <taxon>Euzebyella</taxon>
    </lineage>
</organism>
<name>A0A3G2L6Q1_9FLAO</name>
<dbReference type="Pfam" id="PF11009">
    <property type="entry name" value="BrxC"/>
    <property type="match status" value="1"/>
</dbReference>
<dbReference type="InterPro" id="IPR022551">
    <property type="entry name" value="BrxC"/>
</dbReference>
<dbReference type="KEGG" id="emar:D1013_11225"/>
<sequence length="130" mass="14739">MGLFGSLFGGKGESESSSSKIPWVDLKEISQLEEIKANSFNRPQIIFKHSTTCGISRMVLNMFTKDYTLENDQMDFYFLDLQQYRPVSNEVAHQFNVVHQSPQLLIIKDGAVVAHDSHGAITDLKLEIYI</sequence>
<dbReference type="OrthoDB" id="677051at2"/>
<dbReference type="EMBL" id="CP032050">
    <property type="protein sequence ID" value="AYN67906.1"/>
    <property type="molecule type" value="Genomic_DNA"/>
</dbReference>
<dbReference type="Gene3D" id="3.40.30.10">
    <property type="entry name" value="Glutaredoxin"/>
    <property type="match status" value="1"/>
</dbReference>
<dbReference type="Proteomes" id="UP000276309">
    <property type="component" value="Chromosome"/>
</dbReference>
<dbReference type="RefSeq" id="WP_121848921.1">
    <property type="nucleotide sequence ID" value="NZ_CP032050.1"/>
</dbReference>
<dbReference type="InterPro" id="IPR036249">
    <property type="entry name" value="Thioredoxin-like_sf"/>
</dbReference>
<dbReference type="NCBIfam" id="TIGR04019">
    <property type="entry name" value="B_thiol_YtxJ"/>
    <property type="match status" value="1"/>
</dbReference>
<accession>A0A3G2L6Q1</accession>
<protein>
    <submittedName>
        <fullName evidence="1">Bacillithiol system redox-active protein YtxJ</fullName>
    </submittedName>
</protein>
<gene>
    <name evidence="1" type="primary">ytxJ</name>
    <name evidence="1" type="ORF">D1013_11225</name>
</gene>
<proteinExistence type="predicted"/>
<reference evidence="1 2" key="1">
    <citation type="submission" date="2018-08" db="EMBL/GenBank/DDBJ databases">
        <title>The reduced genetic potential of extracellular carbohydrate catabolism in Euzebyella marina RN62, a Flavobacteriia bacterium isolated from the hadal water.</title>
        <authorList>
            <person name="Xue C."/>
        </authorList>
    </citation>
    <scope>NUCLEOTIDE SEQUENCE [LARGE SCALE GENOMIC DNA]</scope>
    <source>
        <strain evidence="1 2">RN62</strain>
    </source>
</reference>
<evidence type="ECO:0000313" key="1">
    <source>
        <dbReference type="EMBL" id="AYN67906.1"/>
    </source>
</evidence>
<evidence type="ECO:0000313" key="2">
    <source>
        <dbReference type="Proteomes" id="UP000276309"/>
    </source>
</evidence>
<dbReference type="SUPFAM" id="SSF52833">
    <property type="entry name" value="Thioredoxin-like"/>
    <property type="match status" value="1"/>
</dbReference>
<dbReference type="AlphaFoldDB" id="A0A3G2L6Q1"/>